<feature type="region of interest" description="Disordered" evidence="1">
    <location>
        <begin position="35"/>
        <end position="291"/>
    </location>
</feature>
<dbReference type="VEuPathDB" id="FungiDB:H257_14293"/>
<feature type="compositionally biased region" description="Low complexity" evidence="1">
    <location>
        <begin position="49"/>
        <end position="74"/>
    </location>
</feature>
<feature type="compositionally biased region" description="Pro residues" evidence="1">
    <location>
        <begin position="469"/>
        <end position="484"/>
    </location>
</feature>
<dbReference type="VEuPathDB" id="FungiDB:H257_11116"/>
<reference evidence="2 3" key="1">
    <citation type="submission" date="2019-06" db="EMBL/GenBank/DDBJ databases">
        <title>Genomics analysis of Aphanomyces spp. identifies a new class of oomycete effector associated with host adaptation.</title>
        <authorList>
            <person name="Gaulin E."/>
        </authorList>
    </citation>
    <scope>NUCLEOTIDE SEQUENCE [LARGE SCALE GENOMIC DNA]</scope>
    <source>
        <strain evidence="2 3">E</strain>
    </source>
</reference>
<feature type="compositionally biased region" description="Polar residues" evidence="1">
    <location>
        <begin position="191"/>
        <end position="206"/>
    </location>
</feature>
<gene>
    <name evidence="2" type="ORF">AaE_015094</name>
</gene>
<evidence type="ECO:0000313" key="2">
    <source>
        <dbReference type="EMBL" id="KAF0704143.1"/>
    </source>
</evidence>
<name>A0A6A4Z4P6_APHAT</name>
<feature type="compositionally biased region" description="Polar residues" evidence="1">
    <location>
        <begin position="936"/>
        <end position="950"/>
    </location>
</feature>
<feature type="compositionally biased region" description="Polar residues" evidence="1">
    <location>
        <begin position="387"/>
        <end position="405"/>
    </location>
</feature>
<feature type="compositionally biased region" description="Pro residues" evidence="1">
    <location>
        <begin position="1"/>
        <end position="14"/>
    </location>
</feature>
<accession>A0A6A4Z4P6</accession>
<evidence type="ECO:0008006" key="4">
    <source>
        <dbReference type="Google" id="ProtNLM"/>
    </source>
</evidence>
<feature type="compositionally biased region" description="Basic and acidic residues" evidence="1">
    <location>
        <begin position="868"/>
        <end position="878"/>
    </location>
</feature>
<feature type="compositionally biased region" description="Basic and acidic residues" evidence="1">
    <location>
        <begin position="82"/>
        <end position="95"/>
    </location>
</feature>
<feature type="compositionally biased region" description="Pro residues" evidence="1">
    <location>
        <begin position="368"/>
        <end position="382"/>
    </location>
</feature>
<comment type="caution">
    <text evidence="2">The sequence shown here is derived from an EMBL/GenBank/DDBJ whole genome shotgun (WGS) entry which is preliminary data.</text>
</comment>
<dbReference type="EMBL" id="VJMI01020505">
    <property type="protein sequence ID" value="KAF0704143.1"/>
    <property type="molecule type" value="Genomic_DNA"/>
</dbReference>
<protein>
    <recommendedName>
        <fullName evidence="4">CCHC-type domain-containing protein</fullName>
    </recommendedName>
</protein>
<feature type="compositionally biased region" description="Basic residues" evidence="1">
    <location>
        <begin position="909"/>
        <end position="918"/>
    </location>
</feature>
<feature type="compositionally biased region" description="Polar residues" evidence="1">
    <location>
        <begin position="1123"/>
        <end position="1132"/>
    </location>
</feature>
<sequence length="1132" mass="123629">MVPPPPDPGRPPPTSTTFEPTTTPMVTVLVTRNGIPTPTLVPATGIIRAPLPSSSSDPDSDPDTTQPPATTPLTIRQLRSKIAADKFLARQDRIRANRAATRPLTHQPRPSRHNTHAHQTSTPAQYLSEDDKPIRPRPARKSSPPTTPPRDQPSKPAQDPAPYTATLTTPTSTKTTRSSSTQSSIPAAWRRTQNPDNTGPTDQAHQTIHPLPPQPINTRATNTVLTTQPTCHHPTTTAHPPPTQATPLPTSCHTPSTTTTSPPPLTPAMLLPTNRTTVDTTPTRTTLWPTGFRATTPLPCLTTAPWHPGAHNRTNVPLPADPTPHPSPHPSPRPPGIVQPEITQAQSLSLLHHEHTAQPGTSNMHPRSVPPLSSPPPSPDNRPLPHTQPNGQTAPSVHDSAQQPTRLGPAPDQPMEPMGQAAYRATSPTGSVIHLPTKRPHSEVDPDLDLAHPSFTLPPSKRHHAMLYPPTPSYQPGPHDPAQPPQDSTDPPSHEEDLDEYDANSALQFPGLRNLCDEGQPILYRTMTMYWEREAHLFQGFTPAEIADIEQHFSETMVRIQFTINPSLQQPDNPLSIVNFRKEIEAICEERFGLTFHGGLSEHGQQLLGTPIQRTALAWAAPRRGYIFLRDISVVMLYQYAGVLSNGLSYHQLEYRNRSKLAPADILCALRALGATDAIIQSYSRMSGAHGPRDHWAAIGCVNWPTEGNYRFRLVFPSQTMAETVYANYRLHAAGTNRLDQVPPSMKLHPLRDLSWDNPSSTFFHPLSLSATKLVATKVRIGPLPTLTTPADILAALHGSQLPSPDVDIIDDYATLTFDSPSPAAFLWNASGPHGTTRLYVRNIAVQLHVLMGRPRTTAVAMQCSDCGRQDHQGKPCDRFTYLDPRDRTRSASRHKSTPRGTKSPGARSRSKSVHTRAGRSVSQHSTTVSHTPQSWQYPSQQPLHASGPTTDLVPHLRRELSTYVDHRIVQATAPLQQEVDTLRADKEALTALVSATSAAFTTLDARLLEERRLREAAEHQQSQDQRTLTEAQNRLQTTITQQGTHQAAMAERLPIIESSLRTLMQAMQSVSSQLAGLATLGTPATGPPAAYPTQPTLTSPPPAPDYSVQLNQPTGPDDSMGTDPNDTMGSN</sequence>
<feature type="region of interest" description="Disordered" evidence="1">
    <location>
        <begin position="430"/>
        <end position="499"/>
    </location>
</feature>
<dbReference type="AlphaFoldDB" id="A0A6A4Z4P6"/>
<feature type="region of interest" description="Disordered" evidence="1">
    <location>
        <begin position="303"/>
        <end position="339"/>
    </location>
</feature>
<feature type="region of interest" description="Disordered" evidence="1">
    <location>
        <begin position="1080"/>
        <end position="1132"/>
    </location>
</feature>
<dbReference type="Proteomes" id="UP000469452">
    <property type="component" value="Unassembled WGS sequence"/>
</dbReference>
<feature type="compositionally biased region" description="Low complexity" evidence="1">
    <location>
        <begin position="267"/>
        <end position="291"/>
    </location>
</feature>
<feature type="region of interest" description="Disordered" evidence="1">
    <location>
        <begin position="866"/>
        <end position="952"/>
    </location>
</feature>
<evidence type="ECO:0000313" key="3">
    <source>
        <dbReference type="Proteomes" id="UP000469452"/>
    </source>
</evidence>
<feature type="compositionally biased region" description="Low complexity" evidence="1">
    <location>
        <begin position="245"/>
        <end position="260"/>
    </location>
</feature>
<evidence type="ECO:0000256" key="1">
    <source>
        <dbReference type="SAM" id="MobiDB-lite"/>
    </source>
</evidence>
<feature type="region of interest" description="Disordered" evidence="1">
    <location>
        <begin position="1"/>
        <end position="23"/>
    </location>
</feature>
<organism evidence="2 3">
    <name type="scientific">Aphanomyces astaci</name>
    <name type="common">Crayfish plague agent</name>
    <dbReference type="NCBI Taxonomy" id="112090"/>
    <lineage>
        <taxon>Eukaryota</taxon>
        <taxon>Sar</taxon>
        <taxon>Stramenopiles</taxon>
        <taxon>Oomycota</taxon>
        <taxon>Saprolegniomycetes</taxon>
        <taxon>Saprolegniales</taxon>
        <taxon>Verrucalvaceae</taxon>
        <taxon>Aphanomyces</taxon>
    </lineage>
</organism>
<feature type="compositionally biased region" description="Low complexity" evidence="1">
    <location>
        <begin position="225"/>
        <end position="238"/>
    </location>
</feature>
<feature type="compositionally biased region" description="Low complexity" evidence="1">
    <location>
        <begin position="921"/>
        <end position="935"/>
    </location>
</feature>
<feature type="compositionally biased region" description="Low complexity" evidence="1">
    <location>
        <begin position="160"/>
        <end position="188"/>
    </location>
</feature>
<feature type="compositionally biased region" description="Pro residues" evidence="1">
    <location>
        <begin position="319"/>
        <end position="337"/>
    </location>
</feature>
<feature type="region of interest" description="Disordered" evidence="1">
    <location>
        <begin position="356"/>
        <end position="418"/>
    </location>
</feature>
<proteinExistence type="predicted"/>